<evidence type="ECO:0000313" key="2">
    <source>
        <dbReference type="EMBL" id="RBW60047.1"/>
    </source>
</evidence>
<dbReference type="SUPFAM" id="SSF51294">
    <property type="entry name" value="Hedgehog/intein (Hint) domain"/>
    <property type="match status" value="1"/>
</dbReference>
<accession>A0A366X7H8</accession>
<organism evidence="2 3">
    <name type="scientific">Phaeobacter gallaeciensis</name>
    <dbReference type="NCBI Taxonomy" id="60890"/>
    <lineage>
        <taxon>Bacteria</taxon>
        <taxon>Pseudomonadati</taxon>
        <taxon>Pseudomonadota</taxon>
        <taxon>Alphaproteobacteria</taxon>
        <taxon>Rhodobacterales</taxon>
        <taxon>Roseobacteraceae</taxon>
        <taxon>Phaeobacter</taxon>
    </lineage>
</organism>
<feature type="domain" description="Hedgehog/Intein (Hint)" evidence="1">
    <location>
        <begin position="179"/>
        <end position="318"/>
    </location>
</feature>
<reference evidence="2 3" key="1">
    <citation type="submission" date="2018-07" db="EMBL/GenBank/DDBJ databases">
        <title>Modular assembly of carbohydrate-degrading microbial communities in the ocean.</title>
        <authorList>
            <person name="Enke T.N."/>
            <person name="Datta M.S."/>
            <person name="Schwartzman J.A."/>
            <person name="Cermak N."/>
            <person name="Schmitz D.A."/>
            <person name="Barrere J."/>
            <person name="Cordero O.X."/>
        </authorList>
    </citation>
    <scope>NUCLEOTIDE SEQUENCE [LARGE SCALE GENOMIC DNA]</scope>
    <source>
        <strain evidence="2 3">C3M10</strain>
    </source>
</reference>
<proteinExistence type="predicted"/>
<protein>
    <recommendedName>
        <fullName evidence="1">Hedgehog/Intein (Hint) domain-containing protein</fullName>
    </recommendedName>
</protein>
<evidence type="ECO:0000313" key="3">
    <source>
        <dbReference type="Proteomes" id="UP000252706"/>
    </source>
</evidence>
<dbReference type="InterPro" id="IPR028992">
    <property type="entry name" value="Hedgehog/Intein_dom"/>
</dbReference>
<dbReference type="InterPro" id="IPR036844">
    <property type="entry name" value="Hint_dom_sf"/>
</dbReference>
<gene>
    <name evidence="2" type="ORF">DS909_05345</name>
</gene>
<name>A0A366X7H8_9RHOB</name>
<dbReference type="AlphaFoldDB" id="A0A366X7H8"/>
<evidence type="ECO:0000259" key="1">
    <source>
        <dbReference type="Pfam" id="PF13403"/>
    </source>
</evidence>
<dbReference type="OrthoDB" id="6305173at2"/>
<comment type="caution">
    <text evidence="2">The sequence shown here is derived from an EMBL/GenBank/DDBJ whole genome shotgun (WGS) entry which is preliminary data.</text>
</comment>
<dbReference type="EMBL" id="QOCE01000012">
    <property type="protein sequence ID" value="RBW60047.1"/>
    <property type="molecule type" value="Genomic_DNA"/>
</dbReference>
<dbReference type="Proteomes" id="UP000252706">
    <property type="component" value="Unassembled WGS sequence"/>
</dbReference>
<dbReference type="RefSeq" id="WP_113822411.1">
    <property type="nucleotide sequence ID" value="NZ_QOCE01000012.1"/>
</dbReference>
<sequence>MSWIALTDTETQHFIAKGLDAPTDSPDLIGPREDDLMTRGTLLIETRMPNSARPRTLIHYDRGGDWPFHISLQAIPGGGLILILNQGGSVLHQAINPSEAGRMDIIRLSYSWDAPSRWARLALEQTDQEQVLMMQLPPPCPLRAGDARALFKHGPHRFVAPDVVYMALSTRVEPVGPMPSLLPDTPIATPRGYRPLRDLRRGDTVIASNGDVVPVLHRLSRTVPAIGSTRPMHIRAPYFGLLGDIRVAPAQRLVLSGSEVEYLFGQESVLCPAAHLTGGHSVRPIAHTGLTVTYSQLLLPARETILAAGTVAESLSIGRLRRKPHHLAASVLSGLDRHGLPDHGKSTYPVLRPFDAKILAERRVA</sequence>
<dbReference type="Pfam" id="PF13403">
    <property type="entry name" value="Hint_2"/>
    <property type="match status" value="1"/>
</dbReference>